<dbReference type="EMBL" id="BAFN01000001">
    <property type="protein sequence ID" value="GAN31804.1"/>
    <property type="molecule type" value="Genomic_DNA"/>
</dbReference>
<dbReference type="Proteomes" id="UP000032309">
    <property type="component" value="Unassembled WGS sequence"/>
</dbReference>
<name>A0ABQ0JSV3_9BACT</name>
<keyword evidence="1" id="KW-1133">Transmembrane helix</keyword>
<keyword evidence="3" id="KW-1185">Reference proteome</keyword>
<evidence type="ECO:0000256" key="1">
    <source>
        <dbReference type="SAM" id="Phobius"/>
    </source>
</evidence>
<keyword evidence="1" id="KW-0812">Transmembrane</keyword>
<gene>
    <name evidence="2" type="ORF">BROSI_A0308</name>
</gene>
<feature type="transmembrane region" description="Helical" evidence="1">
    <location>
        <begin position="6"/>
        <end position="29"/>
    </location>
</feature>
<protein>
    <submittedName>
        <fullName evidence="2">Uncharacterized protein</fullName>
    </submittedName>
</protein>
<evidence type="ECO:0000313" key="2">
    <source>
        <dbReference type="EMBL" id="GAN31804.1"/>
    </source>
</evidence>
<sequence>MNARKFLGMFTTAIIPIGLMIWGCNFVYAEEETHKHREKGLSPEHKTVEPPLCPACKNVRVRPIKGKTLATMPMVCLDCKNEIGEVAVHHCDKCGKDVMACVLCQKTSAELKAAVREAVCPKCKEVRARPVKGKTLAMWEMKCPDCKHKSQEWLIQHCDTCDADFIACPICKRAEGKTKK</sequence>
<organism evidence="2 3">
    <name type="scientific">Candidatus Brocadia sinica JPN1</name>
    <dbReference type="NCBI Taxonomy" id="1197129"/>
    <lineage>
        <taxon>Bacteria</taxon>
        <taxon>Pseudomonadati</taxon>
        <taxon>Planctomycetota</taxon>
        <taxon>Candidatus Brocadiia</taxon>
        <taxon>Candidatus Brocadiales</taxon>
        <taxon>Candidatus Brocadiaceae</taxon>
        <taxon>Candidatus Brocadia</taxon>
    </lineage>
</organism>
<keyword evidence="1" id="KW-0472">Membrane</keyword>
<evidence type="ECO:0000313" key="3">
    <source>
        <dbReference type="Proteomes" id="UP000032309"/>
    </source>
</evidence>
<accession>A0ABQ0JSV3</accession>
<comment type="caution">
    <text evidence="2">The sequence shown here is derived from an EMBL/GenBank/DDBJ whole genome shotgun (WGS) entry which is preliminary data.</text>
</comment>
<reference evidence="3" key="1">
    <citation type="journal article" date="2015" name="Genome Announc.">
        <title>Draft Genome Sequence of an Anaerobic Ammonium-Oxidizing Bacterium, "Candidatus Brocadia sinica".</title>
        <authorList>
            <person name="Oshiki M."/>
            <person name="Shinyako-Hata K."/>
            <person name="Satoh H."/>
            <person name="Okabe S."/>
        </authorList>
    </citation>
    <scope>NUCLEOTIDE SEQUENCE [LARGE SCALE GENOMIC DNA]</scope>
    <source>
        <strain evidence="3">JPN1</strain>
    </source>
</reference>
<proteinExistence type="predicted"/>